<dbReference type="PANTHER" id="PTHR21085">
    <property type="entry name" value="CHORISMATE SYNTHASE"/>
    <property type="match status" value="1"/>
</dbReference>
<dbReference type="InterPro" id="IPR035904">
    <property type="entry name" value="Chorismate_synth_AroC_sf"/>
</dbReference>
<feature type="binding site" evidence="7">
    <location>
        <begin position="132"/>
        <end position="134"/>
    </location>
    <ligand>
        <name>FMN</name>
        <dbReference type="ChEBI" id="CHEBI:58210"/>
    </ligand>
</feature>
<comment type="cofactor">
    <cofactor evidence="7">
        <name>FMNH2</name>
        <dbReference type="ChEBI" id="CHEBI:57618"/>
    </cofactor>
    <text evidence="7">Reduced FMN (FMNH(2)).</text>
</comment>
<reference evidence="8" key="2">
    <citation type="journal article" date="2021" name="PeerJ">
        <title>Extensive microbial diversity within the chicken gut microbiome revealed by metagenomics and culture.</title>
        <authorList>
            <person name="Gilroy R."/>
            <person name="Ravi A."/>
            <person name="Getino M."/>
            <person name="Pursley I."/>
            <person name="Horton D.L."/>
            <person name="Alikhan N.F."/>
            <person name="Baker D."/>
            <person name="Gharbi K."/>
            <person name="Hall N."/>
            <person name="Watson M."/>
            <person name="Adriaenssens E.M."/>
            <person name="Foster-Nyarko E."/>
            <person name="Jarju S."/>
            <person name="Secka A."/>
            <person name="Antonio M."/>
            <person name="Oren A."/>
            <person name="Chaudhuri R.R."/>
            <person name="La Ragione R."/>
            <person name="Hildebrand F."/>
            <person name="Pallen M.J."/>
        </authorList>
    </citation>
    <scope>NUCLEOTIDE SEQUENCE</scope>
    <source>
        <strain evidence="8">CHK152-2994</strain>
    </source>
</reference>
<evidence type="ECO:0000256" key="1">
    <source>
        <dbReference type="ARBA" id="ARBA00005044"/>
    </source>
</evidence>
<dbReference type="Proteomes" id="UP000824139">
    <property type="component" value="Unassembled WGS sequence"/>
</dbReference>
<evidence type="ECO:0000256" key="6">
    <source>
        <dbReference type="ARBA" id="ARBA00023239"/>
    </source>
</evidence>
<keyword evidence="7" id="KW-0521">NADP</keyword>
<comment type="catalytic activity">
    <reaction evidence="7">
        <text>5-O-(1-carboxyvinyl)-3-phosphoshikimate = chorismate + phosphate</text>
        <dbReference type="Rhea" id="RHEA:21020"/>
        <dbReference type="ChEBI" id="CHEBI:29748"/>
        <dbReference type="ChEBI" id="CHEBI:43474"/>
        <dbReference type="ChEBI" id="CHEBI:57701"/>
        <dbReference type="EC" id="4.2.3.5"/>
    </reaction>
</comment>
<sequence>MYEKFRFLTAGESHGKCLTAIIEGLPSGFNISPDFINAELKRRQGGYGRGGRMKIEADTVEITSGVRFGKTTGAPVTLVIYNKDFENWEKIMSIDPDDETDEKSFTKYRPGHADFAGSVKYNHKDLRNVLERSSARKTAIETAVGAVAKQILEEFNIRGYSRILQIGMAKEKEDFHTEIDRAKEEGDTLGGKFVIIYENMPIGLGSYVHWDRMLDGRIAQAVMSIPAVKTVSIGNHHSYKLKGSDFHDEMFLENGKIVRETNNAGGIEGGMTNGENLQIFASMKPIPTLRKPLRTVDAASMEETEAHFERSDTCAVEACAVVAEARIACVLLNEILLKYGGDNFDEIMKNFYK</sequence>
<dbReference type="PROSITE" id="PS00787">
    <property type="entry name" value="CHORISMATE_SYNTHASE_1"/>
    <property type="match status" value="1"/>
</dbReference>
<evidence type="ECO:0000256" key="5">
    <source>
        <dbReference type="ARBA" id="ARBA00023141"/>
    </source>
</evidence>
<dbReference type="GO" id="GO:0005829">
    <property type="term" value="C:cytosol"/>
    <property type="evidence" value="ECO:0007669"/>
    <property type="project" value="TreeGrafter"/>
</dbReference>
<comment type="similarity">
    <text evidence="2 7">Belongs to the chorismate synthase family.</text>
</comment>
<dbReference type="AlphaFoldDB" id="A0A9D1K439"/>
<evidence type="ECO:0000313" key="9">
    <source>
        <dbReference type="Proteomes" id="UP000824139"/>
    </source>
</evidence>
<dbReference type="PROSITE" id="PS00788">
    <property type="entry name" value="CHORISMATE_SYNTHASE_2"/>
    <property type="match status" value="1"/>
</dbReference>
<evidence type="ECO:0000256" key="3">
    <source>
        <dbReference type="ARBA" id="ARBA00013036"/>
    </source>
</evidence>
<proteinExistence type="inferred from homology"/>
<keyword evidence="5 7" id="KW-0057">Aromatic amino acid biosynthesis</keyword>
<organism evidence="8 9">
    <name type="scientific">Candidatus Scatenecus faecavium</name>
    <dbReference type="NCBI Taxonomy" id="2840915"/>
    <lineage>
        <taxon>Bacteria</taxon>
        <taxon>Candidatus Scatenecus</taxon>
    </lineage>
</organism>
<dbReference type="GO" id="GO:0009073">
    <property type="term" value="P:aromatic amino acid family biosynthetic process"/>
    <property type="evidence" value="ECO:0007669"/>
    <property type="project" value="UniProtKB-KW"/>
</dbReference>
<dbReference type="CDD" id="cd07304">
    <property type="entry name" value="Chorismate_synthase"/>
    <property type="match status" value="1"/>
</dbReference>
<keyword evidence="7" id="KW-0274">FAD</keyword>
<evidence type="ECO:0000256" key="4">
    <source>
        <dbReference type="ARBA" id="ARBA00022605"/>
    </source>
</evidence>
<dbReference type="InterPro" id="IPR020541">
    <property type="entry name" value="Chorismate_synthase_CS"/>
</dbReference>
<dbReference type="EC" id="4.2.3.5" evidence="3 7"/>
<reference evidence="8" key="1">
    <citation type="submission" date="2020-10" db="EMBL/GenBank/DDBJ databases">
        <authorList>
            <person name="Gilroy R."/>
        </authorList>
    </citation>
    <scope>NUCLEOTIDE SEQUENCE</scope>
    <source>
        <strain evidence="8">CHK152-2994</strain>
    </source>
</reference>
<dbReference type="HAMAP" id="MF_00300">
    <property type="entry name" value="Chorismate_synth"/>
    <property type="match status" value="1"/>
</dbReference>
<dbReference type="GO" id="GO:0008652">
    <property type="term" value="P:amino acid biosynthetic process"/>
    <property type="evidence" value="ECO:0007669"/>
    <property type="project" value="UniProtKB-KW"/>
</dbReference>
<evidence type="ECO:0000256" key="7">
    <source>
        <dbReference type="HAMAP-Rule" id="MF_00300"/>
    </source>
</evidence>
<comment type="caution">
    <text evidence="7">Lacks conserved residue(s) required for the propagation of feature annotation.</text>
</comment>
<feature type="binding site" evidence="7">
    <location>
        <position position="49"/>
    </location>
    <ligand>
        <name>NADP(+)</name>
        <dbReference type="ChEBI" id="CHEBI:58349"/>
    </ligand>
</feature>
<evidence type="ECO:0000256" key="2">
    <source>
        <dbReference type="ARBA" id="ARBA00008014"/>
    </source>
</evidence>
<dbReference type="PIRSF" id="PIRSF001456">
    <property type="entry name" value="Chorismate_synth"/>
    <property type="match status" value="1"/>
</dbReference>
<comment type="pathway">
    <text evidence="1 7">Metabolic intermediate biosynthesis; chorismate biosynthesis; chorismate from D-erythrose 4-phosphate and phosphoenolpyruvate: step 7/7.</text>
</comment>
<dbReference type="InterPro" id="IPR000453">
    <property type="entry name" value="Chorismate_synth"/>
</dbReference>
<comment type="caution">
    <text evidence="8">The sequence shown here is derived from an EMBL/GenBank/DDBJ whole genome shotgun (WGS) entry which is preliminary data.</text>
</comment>
<dbReference type="Pfam" id="PF01264">
    <property type="entry name" value="Chorismate_synt"/>
    <property type="match status" value="1"/>
</dbReference>
<protein>
    <recommendedName>
        <fullName evidence="3 7">Chorismate synthase</fullName>
        <shortName evidence="7">CS</shortName>
        <ecNumber evidence="3 7">4.2.3.5</ecNumber>
    </recommendedName>
    <alternativeName>
        <fullName evidence="7">5-enolpyruvylshikimate-3-phosphate phospholyase</fullName>
    </alternativeName>
</protein>
<keyword evidence="6 7" id="KW-0456">Lyase</keyword>
<feature type="binding site" evidence="7">
    <location>
        <begin position="284"/>
        <end position="288"/>
    </location>
    <ligand>
        <name>FMN</name>
        <dbReference type="ChEBI" id="CHEBI:58210"/>
    </ligand>
</feature>
<gene>
    <name evidence="7" type="primary">aroC</name>
    <name evidence="8" type="ORF">IAD41_06065</name>
</gene>
<dbReference type="Gene3D" id="3.60.150.10">
    <property type="entry name" value="Chorismate synthase AroC"/>
    <property type="match status" value="2"/>
</dbReference>
<feature type="binding site" evidence="7">
    <location>
        <position position="269"/>
    </location>
    <ligand>
        <name>FMN</name>
        <dbReference type="ChEBI" id="CHEBI:58210"/>
    </ligand>
</feature>
<accession>A0A9D1K439</accession>
<keyword evidence="4 7" id="KW-0028">Amino-acid biosynthesis</keyword>
<keyword evidence="7" id="KW-0285">Flavoprotein</keyword>
<evidence type="ECO:0000313" key="8">
    <source>
        <dbReference type="EMBL" id="HIS83151.1"/>
    </source>
</evidence>
<dbReference type="GO" id="GO:0010181">
    <property type="term" value="F:FMN binding"/>
    <property type="evidence" value="ECO:0007669"/>
    <property type="project" value="TreeGrafter"/>
</dbReference>
<comment type="subunit">
    <text evidence="7">Homotetramer.</text>
</comment>
<dbReference type="GO" id="GO:0004107">
    <property type="term" value="F:chorismate synthase activity"/>
    <property type="evidence" value="ECO:0007669"/>
    <property type="project" value="UniProtKB-UniRule"/>
</dbReference>
<dbReference type="SUPFAM" id="SSF103263">
    <property type="entry name" value="Chorismate synthase, AroC"/>
    <property type="match status" value="1"/>
</dbReference>
<keyword evidence="7" id="KW-0288">FMN</keyword>
<dbReference type="GO" id="GO:0009423">
    <property type="term" value="P:chorismate biosynthetic process"/>
    <property type="evidence" value="ECO:0007669"/>
    <property type="project" value="UniProtKB-UniRule"/>
</dbReference>
<feature type="binding site" evidence="7">
    <location>
        <position position="43"/>
    </location>
    <ligand>
        <name>NADP(+)</name>
        <dbReference type="ChEBI" id="CHEBI:58349"/>
    </ligand>
</feature>
<dbReference type="PANTHER" id="PTHR21085:SF0">
    <property type="entry name" value="CHORISMATE SYNTHASE"/>
    <property type="match status" value="1"/>
</dbReference>
<name>A0A9D1K439_9BACT</name>
<feature type="binding site" evidence="7">
    <location>
        <position position="310"/>
    </location>
    <ligand>
        <name>FMN</name>
        <dbReference type="ChEBI" id="CHEBI:58210"/>
    </ligand>
</feature>
<comment type="function">
    <text evidence="7">Catalyzes the anti-1,4-elimination of the C-3 phosphate and the C-6 proR hydrogen from 5-enolpyruvylshikimate-3-phosphate (EPSP) to yield chorismate, which is the branch point compound that serves as the starting substrate for the three terminal pathways of aromatic amino acid biosynthesis. This reaction introduces a second double bond into the aromatic ring system.</text>
</comment>
<dbReference type="EMBL" id="DVJO01000132">
    <property type="protein sequence ID" value="HIS83151.1"/>
    <property type="molecule type" value="Genomic_DNA"/>
</dbReference>